<sequence length="61" mass="6848">MKFAIQKLVKEYDLKDTDGKPLQLNVSRLRKTFANRIYELLGGNIQLTAIALGNTPAVTEQ</sequence>
<evidence type="ECO:0000313" key="1">
    <source>
        <dbReference type="EMBL" id="RML61964.1"/>
    </source>
</evidence>
<dbReference type="EMBL" id="RBNL01002939">
    <property type="protein sequence ID" value="RML61964.1"/>
    <property type="molecule type" value="Genomic_DNA"/>
</dbReference>
<comment type="caution">
    <text evidence="1">The sequence shown here is derived from an EMBL/GenBank/DDBJ whole genome shotgun (WGS) entry which is preliminary data.</text>
</comment>
<proteinExistence type="predicted"/>
<feature type="non-terminal residue" evidence="1">
    <location>
        <position position="61"/>
    </location>
</feature>
<accession>A0A3M2XDV9</accession>
<gene>
    <name evidence="1" type="ORF">APX70_02936</name>
</gene>
<organism evidence="1 2">
    <name type="scientific">Pseudomonas syringae pv. maculicola</name>
    <dbReference type="NCBI Taxonomy" id="59511"/>
    <lineage>
        <taxon>Bacteria</taxon>
        <taxon>Pseudomonadati</taxon>
        <taxon>Pseudomonadota</taxon>
        <taxon>Gammaproteobacteria</taxon>
        <taxon>Pseudomonadales</taxon>
        <taxon>Pseudomonadaceae</taxon>
        <taxon>Pseudomonas</taxon>
    </lineage>
</organism>
<reference evidence="1 2" key="1">
    <citation type="submission" date="2018-08" db="EMBL/GenBank/DDBJ databases">
        <title>Recombination of ecologically and evolutionarily significant loci maintains genetic cohesion in the Pseudomonas syringae species complex.</title>
        <authorList>
            <person name="Dillon M."/>
            <person name="Thakur S."/>
            <person name="Almeida R.N.D."/>
            <person name="Weir B.S."/>
            <person name="Guttman D.S."/>
        </authorList>
    </citation>
    <scope>NUCLEOTIDE SEQUENCE [LARGE SCALE GENOMIC DNA]</scope>
    <source>
        <strain evidence="1 2">88_10</strain>
    </source>
</reference>
<evidence type="ECO:0000313" key="2">
    <source>
        <dbReference type="Proteomes" id="UP000282378"/>
    </source>
</evidence>
<protein>
    <submittedName>
        <fullName evidence="1">Uncharacterized protein</fullName>
    </submittedName>
</protein>
<dbReference type="AlphaFoldDB" id="A0A3M2XDV9"/>
<name>A0A3M2XDV9_PSEYM</name>
<dbReference type="Proteomes" id="UP000282378">
    <property type="component" value="Unassembled WGS sequence"/>
</dbReference>